<dbReference type="Gene3D" id="1.25.40.390">
    <property type="match status" value="1"/>
</dbReference>
<proteinExistence type="predicted"/>
<evidence type="ECO:0000313" key="3">
    <source>
        <dbReference type="Proteomes" id="UP000198901"/>
    </source>
</evidence>
<organism evidence="2 3">
    <name type="scientific">Siphonobacter aquaeclarae</name>
    <dbReference type="NCBI Taxonomy" id="563176"/>
    <lineage>
        <taxon>Bacteria</taxon>
        <taxon>Pseudomonadati</taxon>
        <taxon>Bacteroidota</taxon>
        <taxon>Cytophagia</taxon>
        <taxon>Cytophagales</taxon>
        <taxon>Cytophagaceae</taxon>
        <taxon>Siphonobacter</taxon>
    </lineage>
</organism>
<evidence type="ECO:0000313" key="2">
    <source>
        <dbReference type="EMBL" id="SDM69496.1"/>
    </source>
</evidence>
<dbReference type="InterPro" id="IPR011990">
    <property type="entry name" value="TPR-like_helical_dom_sf"/>
</dbReference>
<dbReference type="OrthoDB" id="843771at2"/>
<sequence>MKRLLNITLCVLLASGAFLSGCKQAAIDEAYLNPNKTTSADVQRLWAAMLFNEAVIPRYWNLYTFQVPALGNYSQTSGTITSNGIYEQPTAYASTRWDIYFTQTMARYREMEKVYKGLATAEDKAGLLLFMETGRIFLYDQTAQMIDMWGDIPFTAAGSLNADGTITLPAYDDAETTYKFLLTDLKRISDYLTTVTPSSFYATQFSSYDYVNKGDLAKWRKYCNALMLRLAMRISYKDEATAKALVTTILSNPANYPLPATAKESITIQAGDVNSNLVAKTAMREGLAVNPYPAAAMVNDVMNTSQDPRLAVLFTKTSKGTYQGVSKTWTATQYTDAVTANGISRWDSTTFYLNDLFPGILMTSGETWFNVAEANERWGLGNAKTAYESGIRQSIAFWTAINNASSWTGAKEAVPTEAAITAFLANANVAYGTDNLKKIATQKWIDFTIMQANQAWSDYRRTRLLNLPFPTDNGSASAPNPPTRLLYPTSEASLNTVNYNAVKGKDNIKTKIFWDVK</sequence>
<keyword evidence="1" id="KW-0732">Signal</keyword>
<dbReference type="Pfam" id="PF12771">
    <property type="entry name" value="SusD-like_2"/>
    <property type="match status" value="1"/>
</dbReference>
<dbReference type="AlphaFoldDB" id="A0A1G9VBN3"/>
<feature type="chain" id="PRO_5011569472" evidence="1">
    <location>
        <begin position="26"/>
        <end position="517"/>
    </location>
</feature>
<dbReference type="STRING" id="563176.SAMN04488090_4044"/>
<dbReference type="InterPro" id="IPR041662">
    <property type="entry name" value="SusD-like_2"/>
</dbReference>
<dbReference type="PROSITE" id="PS51257">
    <property type="entry name" value="PROKAR_LIPOPROTEIN"/>
    <property type="match status" value="1"/>
</dbReference>
<keyword evidence="3" id="KW-1185">Reference proteome</keyword>
<evidence type="ECO:0000256" key="1">
    <source>
        <dbReference type="SAM" id="SignalP"/>
    </source>
</evidence>
<feature type="signal peptide" evidence="1">
    <location>
        <begin position="1"/>
        <end position="25"/>
    </location>
</feature>
<protein>
    <submittedName>
        <fullName evidence="2">Starch-binding associating with outer membrane</fullName>
    </submittedName>
</protein>
<dbReference type="EMBL" id="FNGS01000008">
    <property type="protein sequence ID" value="SDM69496.1"/>
    <property type="molecule type" value="Genomic_DNA"/>
</dbReference>
<accession>A0A1G9VBN3</accession>
<name>A0A1G9VBN3_9BACT</name>
<dbReference type="SUPFAM" id="SSF48452">
    <property type="entry name" value="TPR-like"/>
    <property type="match status" value="1"/>
</dbReference>
<reference evidence="2 3" key="1">
    <citation type="submission" date="2016-10" db="EMBL/GenBank/DDBJ databases">
        <authorList>
            <person name="de Groot N.N."/>
        </authorList>
    </citation>
    <scope>NUCLEOTIDE SEQUENCE [LARGE SCALE GENOMIC DNA]</scope>
    <source>
        <strain evidence="2 3">DSM 21668</strain>
    </source>
</reference>
<gene>
    <name evidence="2" type="ORF">SAMN04488090_4044</name>
</gene>
<dbReference type="Proteomes" id="UP000198901">
    <property type="component" value="Unassembled WGS sequence"/>
</dbReference>
<dbReference type="RefSeq" id="WP_093207263.1">
    <property type="nucleotide sequence ID" value="NZ_FNGS01000008.1"/>
</dbReference>